<evidence type="ECO:0000256" key="1">
    <source>
        <dbReference type="SAM" id="MobiDB-lite"/>
    </source>
</evidence>
<feature type="compositionally biased region" description="Polar residues" evidence="1">
    <location>
        <begin position="199"/>
        <end position="217"/>
    </location>
</feature>
<name>A0AAQ3KL57_9LILI</name>
<gene>
    <name evidence="2" type="ORF">Cni_G17821</name>
</gene>
<evidence type="ECO:0000313" key="3">
    <source>
        <dbReference type="Proteomes" id="UP001327560"/>
    </source>
</evidence>
<reference evidence="2 3" key="1">
    <citation type="submission" date="2023-10" db="EMBL/GenBank/DDBJ databases">
        <title>Chromosome-scale genome assembly provides insights into flower coloration mechanisms of Canna indica.</title>
        <authorList>
            <person name="Li C."/>
        </authorList>
    </citation>
    <scope>NUCLEOTIDE SEQUENCE [LARGE SCALE GENOMIC DNA]</scope>
    <source>
        <tissue evidence="2">Flower</tissue>
    </source>
</reference>
<organism evidence="2 3">
    <name type="scientific">Canna indica</name>
    <name type="common">Indian-shot</name>
    <dbReference type="NCBI Taxonomy" id="4628"/>
    <lineage>
        <taxon>Eukaryota</taxon>
        <taxon>Viridiplantae</taxon>
        <taxon>Streptophyta</taxon>
        <taxon>Embryophyta</taxon>
        <taxon>Tracheophyta</taxon>
        <taxon>Spermatophyta</taxon>
        <taxon>Magnoliopsida</taxon>
        <taxon>Liliopsida</taxon>
        <taxon>Zingiberales</taxon>
        <taxon>Cannaceae</taxon>
        <taxon>Canna</taxon>
    </lineage>
</organism>
<evidence type="ECO:0000313" key="2">
    <source>
        <dbReference type="EMBL" id="WOL09068.1"/>
    </source>
</evidence>
<keyword evidence="3" id="KW-1185">Reference proteome</keyword>
<dbReference type="PANTHER" id="PTHR33052">
    <property type="entry name" value="DUF4228 DOMAIN PROTEIN-RELATED"/>
    <property type="match status" value="1"/>
</dbReference>
<dbReference type="EMBL" id="CP136894">
    <property type="protein sequence ID" value="WOL09068.1"/>
    <property type="molecule type" value="Genomic_DNA"/>
</dbReference>
<proteinExistence type="predicted"/>
<dbReference type="InterPro" id="IPR025322">
    <property type="entry name" value="PADRE_dom"/>
</dbReference>
<feature type="region of interest" description="Disordered" evidence="1">
    <location>
        <begin position="150"/>
        <end position="217"/>
    </location>
</feature>
<dbReference type="Proteomes" id="UP001327560">
    <property type="component" value="Chromosome 5"/>
</dbReference>
<protein>
    <submittedName>
        <fullName evidence="2">Uncharacterized protein</fullName>
    </submittedName>
</protein>
<dbReference type="AlphaFoldDB" id="A0AAQ3KL57"/>
<sequence length="217" mass="24155">MAPNSPVRPPIATFSDVTNENSTSSKTFVKIIYPGGHVEFHSEPVLASDIMSQNPKCWVTHPDVFQQPWAAVVKPDALLALGHKFYVVPISTVRKLRRHSFRNSGCSTPSGYVPFSSPSPVIRRKDGRVKGSCVNTLRRSFRCLMSADKEDDRFPRRNSRRSAVSEGVAVRGKGKPCRSKGSTPRREQSPKRRMGNITDPGTPSYSWQPSLESITEE</sequence>
<accession>A0AAQ3KL57</accession>
<dbReference type="Pfam" id="PF14009">
    <property type="entry name" value="PADRE"/>
    <property type="match status" value="1"/>
</dbReference>